<reference evidence="2" key="1">
    <citation type="journal article" date="2023" name="Mol. Phylogenet. Evol.">
        <title>Genome-scale phylogeny and comparative genomics of the fungal order Sordariales.</title>
        <authorList>
            <person name="Hensen N."/>
            <person name="Bonometti L."/>
            <person name="Westerberg I."/>
            <person name="Brannstrom I.O."/>
            <person name="Guillou S."/>
            <person name="Cros-Aarteil S."/>
            <person name="Calhoun S."/>
            <person name="Haridas S."/>
            <person name="Kuo A."/>
            <person name="Mondo S."/>
            <person name="Pangilinan J."/>
            <person name="Riley R."/>
            <person name="LaButti K."/>
            <person name="Andreopoulos B."/>
            <person name="Lipzen A."/>
            <person name="Chen C."/>
            <person name="Yan M."/>
            <person name="Daum C."/>
            <person name="Ng V."/>
            <person name="Clum A."/>
            <person name="Steindorff A."/>
            <person name="Ohm R.A."/>
            <person name="Martin F."/>
            <person name="Silar P."/>
            <person name="Natvig D.O."/>
            <person name="Lalanne C."/>
            <person name="Gautier V."/>
            <person name="Ament-Velasquez S.L."/>
            <person name="Kruys A."/>
            <person name="Hutchinson M.I."/>
            <person name="Powell A.J."/>
            <person name="Barry K."/>
            <person name="Miller A.N."/>
            <person name="Grigoriev I.V."/>
            <person name="Debuchy R."/>
            <person name="Gladieux P."/>
            <person name="Hiltunen Thoren M."/>
            <person name="Johannesson H."/>
        </authorList>
    </citation>
    <scope>NUCLEOTIDE SEQUENCE</scope>
    <source>
        <strain evidence="2">PSN243</strain>
    </source>
</reference>
<feature type="compositionally biased region" description="Gly residues" evidence="1">
    <location>
        <begin position="433"/>
        <end position="442"/>
    </location>
</feature>
<feature type="region of interest" description="Disordered" evidence="1">
    <location>
        <begin position="426"/>
        <end position="459"/>
    </location>
</feature>
<evidence type="ECO:0000256" key="1">
    <source>
        <dbReference type="SAM" id="MobiDB-lite"/>
    </source>
</evidence>
<comment type="caution">
    <text evidence="2">The sequence shown here is derived from an EMBL/GenBank/DDBJ whole genome shotgun (WGS) entry which is preliminary data.</text>
</comment>
<feature type="compositionally biased region" description="Basic residues" evidence="1">
    <location>
        <begin position="36"/>
        <end position="45"/>
    </location>
</feature>
<feature type="compositionally biased region" description="Basic and acidic residues" evidence="1">
    <location>
        <begin position="26"/>
        <end position="35"/>
    </location>
</feature>
<feature type="region of interest" description="Disordered" evidence="1">
    <location>
        <begin position="240"/>
        <end position="267"/>
    </location>
</feature>
<reference evidence="2" key="2">
    <citation type="submission" date="2023-05" db="EMBL/GenBank/DDBJ databases">
        <authorList>
            <consortium name="Lawrence Berkeley National Laboratory"/>
            <person name="Steindorff A."/>
            <person name="Hensen N."/>
            <person name="Bonometti L."/>
            <person name="Westerberg I."/>
            <person name="Brannstrom I.O."/>
            <person name="Guillou S."/>
            <person name="Cros-Aarteil S."/>
            <person name="Calhoun S."/>
            <person name="Haridas S."/>
            <person name="Kuo A."/>
            <person name="Mondo S."/>
            <person name="Pangilinan J."/>
            <person name="Riley R."/>
            <person name="Labutti K."/>
            <person name="Andreopoulos B."/>
            <person name="Lipzen A."/>
            <person name="Chen C."/>
            <person name="Yanf M."/>
            <person name="Daum C."/>
            <person name="Ng V."/>
            <person name="Clum A."/>
            <person name="Ohm R."/>
            <person name="Martin F."/>
            <person name="Silar P."/>
            <person name="Natvig D."/>
            <person name="Lalanne C."/>
            <person name="Gautier V."/>
            <person name="Ament-Velasquez S.L."/>
            <person name="Kruys A."/>
            <person name="Hutchinson M.I."/>
            <person name="Powell A.J."/>
            <person name="Barry K."/>
            <person name="Miller A.N."/>
            <person name="Grigoriev I.V."/>
            <person name="Debuchy R."/>
            <person name="Gladieux P."/>
            <person name="Thoren M.H."/>
            <person name="Johannesson H."/>
        </authorList>
    </citation>
    <scope>NUCLEOTIDE SEQUENCE</scope>
    <source>
        <strain evidence="2">PSN243</strain>
    </source>
</reference>
<feature type="compositionally biased region" description="Basic and acidic residues" evidence="1">
    <location>
        <begin position="251"/>
        <end position="267"/>
    </location>
</feature>
<feature type="compositionally biased region" description="Basic residues" evidence="1">
    <location>
        <begin position="443"/>
        <end position="457"/>
    </location>
</feature>
<keyword evidence="3" id="KW-1185">Reference proteome</keyword>
<feature type="compositionally biased region" description="Low complexity" evidence="1">
    <location>
        <begin position="46"/>
        <end position="57"/>
    </location>
</feature>
<accession>A0AAV9H414</accession>
<feature type="region of interest" description="Disordered" evidence="1">
    <location>
        <begin position="1"/>
        <end position="83"/>
    </location>
</feature>
<gene>
    <name evidence="2" type="ORF">QBC34DRAFT_490796</name>
</gene>
<protein>
    <submittedName>
        <fullName evidence="2">Uncharacterized protein</fullName>
    </submittedName>
</protein>
<organism evidence="2 3">
    <name type="scientific">Podospora aff. communis PSN243</name>
    <dbReference type="NCBI Taxonomy" id="3040156"/>
    <lineage>
        <taxon>Eukaryota</taxon>
        <taxon>Fungi</taxon>
        <taxon>Dikarya</taxon>
        <taxon>Ascomycota</taxon>
        <taxon>Pezizomycotina</taxon>
        <taxon>Sordariomycetes</taxon>
        <taxon>Sordariomycetidae</taxon>
        <taxon>Sordariales</taxon>
        <taxon>Podosporaceae</taxon>
        <taxon>Podospora</taxon>
    </lineage>
</organism>
<name>A0AAV9H414_9PEZI</name>
<feature type="region of interest" description="Disordered" evidence="1">
    <location>
        <begin position="185"/>
        <end position="213"/>
    </location>
</feature>
<dbReference type="AlphaFoldDB" id="A0AAV9H414"/>
<proteinExistence type="predicted"/>
<evidence type="ECO:0000313" key="2">
    <source>
        <dbReference type="EMBL" id="KAK4454402.1"/>
    </source>
</evidence>
<feature type="region of interest" description="Disordered" evidence="1">
    <location>
        <begin position="127"/>
        <end position="146"/>
    </location>
</feature>
<sequence>MAALTIPSRTLHRDTMATNASEPAEQENKEKDPNRHSRTRTHTTRRGSSSSGPPTGTQGLVIPTTANNEAENARPKPARGSIGRYSMLSLSGILRDRENTNLSRPAPPAIRASSGLGIFLPRKFSSVESVESSESSEPGTKPPRSYRIKTFSFEDAHSIVSPSGSPEPELVVLLNKGELELLGSEEGAQVRTASSSYPSEAGGARSPDLSASPPMSFGRRILSSLEAYGFSNPHLASLGGSDASVDGAGVGEEKREADGEEKDTKADEIASGAVCEAEGSIEPDVLVIPDAAGHVVEATVIEEDENMDVASEGTLRRHPPKNDDDDIMVDDYYDEDNDRLSTKCLPRVSSNLDRVRLSADNGSILMRAGNYGSKPSFPRSAVSVLRRRFSHMNLKERPVKVKKWFVRQFRASRKGPRVIVKKVRERRARRKMGGGNASGNTGGKRKGATQAKLKRKSAGSMRILRPTSLLTMFSVSNAAPNKQGS</sequence>
<dbReference type="Proteomes" id="UP001321760">
    <property type="component" value="Unassembled WGS sequence"/>
</dbReference>
<evidence type="ECO:0000313" key="3">
    <source>
        <dbReference type="Proteomes" id="UP001321760"/>
    </source>
</evidence>
<dbReference type="EMBL" id="MU865917">
    <property type="protein sequence ID" value="KAK4454402.1"/>
    <property type="molecule type" value="Genomic_DNA"/>
</dbReference>
<feature type="compositionally biased region" description="Low complexity" evidence="1">
    <location>
        <begin position="127"/>
        <end position="137"/>
    </location>
</feature>